<dbReference type="Proteomes" id="UP000886339">
    <property type="component" value="Unassembled WGS sequence"/>
</dbReference>
<protein>
    <submittedName>
        <fullName evidence="4">Fe-S cluster assembly protein SufD</fullName>
    </submittedName>
</protein>
<name>A0A831WDU0_9GAMM</name>
<dbReference type="AlphaFoldDB" id="A0A831WDU0"/>
<dbReference type="GO" id="GO:0016226">
    <property type="term" value="P:iron-sulfur cluster assembly"/>
    <property type="evidence" value="ECO:0007669"/>
    <property type="project" value="InterPro"/>
</dbReference>
<evidence type="ECO:0000259" key="2">
    <source>
        <dbReference type="Pfam" id="PF01458"/>
    </source>
</evidence>
<dbReference type="InterPro" id="IPR045595">
    <property type="entry name" value="SufBD_N"/>
</dbReference>
<evidence type="ECO:0000256" key="1">
    <source>
        <dbReference type="ARBA" id="ARBA00043967"/>
    </source>
</evidence>
<dbReference type="InterPro" id="IPR037284">
    <property type="entry name" value="SUF_FeS_clus_asmbl_SufBD_sf"/>
</dbReference>
<dbReference type="PANTHER" id="PTHR43575">
    <property type="entry name" value="PROTEIN ABCI7, CHLOROPLASTIC"/>
    <property type="match status" value="1"/>
</dbReference>
<feature type="domain" description="SUF system FeS cluster assembly SufBD core" evidence="2">
    <location>
        <begin position="174"/>
        <end position="401"/>
    </location>
</feature>
<comment type="caution">
    <text evidence="4">The sequence shown here is derived from an EMBL/GenBank/DDBJ whole genome shotgun (WGS) entry which is preliminary data.</text>
</comment>
<accession>A0A831WDU0</accession>
<dbReference type="Pfam" id="PF19295">
    <property type="entry name" value="SufBD_N"/>
    <property type="match status" value="1"/>
</dbReference>
<organism evidence="4">
    <name type="scientific">Thiolapillus brandeum</name>
    <dbReference type="NCBI Taxonomy" id="1076588"/>
    <lineage>
        <taxon>Bacteria</taxon>
        <taxon>Pseudomonadati</taxon>
        <taxon>Pseudomonadota</taxon>
        <taxon>Gammaproteobacteria</taxon>
        <taxon>Chromatiales</taxon>
        <taxon>Sedimenticolaceae</taxon>
        <taxon>Thiolapillus</taxon>
    </lineage>
</organism>
<dbReference type="InterPro" id="IPR055346">
    <property type="entry name" value="Fe-S_cluster_assembly_SufBD"/>
</dbReference>
<reference evidence="4" key="1">
    <citation type="journal article" date="2020" name="mSystems">
        <title>Genome- and Community-Level Interaction Insights into Carbon Utilization and Element Cycling Functions of Hydrothermarchaeota in Hydrothermal Sediment.</title>
        <authorList>
            <person name="Zhou Z."/>
            <person name="Liu Y."/>
            <person name="Xu W."/>
            <person name="Pan J."/>
            <person name="Luo Z.H."/>
            <person name="Li M."/>
        </authorList>
    </citation>
    <scope>NUCLEOTIDE SEQUENCE [LARGE SCALE GENOMIC DNA]</scope>
    <source>
        <strain evidence="4">HyVt-458</strain>
    </source>
</reference>
<gene>
    <name evidence="4" type="primary">sufD</name>
    <name evidence="4" type="ORF">ENJ12_11815</name>
</gene>
<dbReference type="NCBIfam" id="TIGR01981">
    <property type="entry name" value="sufD"/>
    <property type="match status" value="1"/>
</dbReference>
<dbReference type="SUPFAM" id="SSF101960">
    <property type="entry name" value="Stabilizer of iron transporter SufD"/>
    <property type="match status" value="1"/>
</dbReference>
<dbReference type="InterPro" id="IPR000825">
    <property type="entry name" value="SUF_FeS_clus_asmbl_SufBD_core"/>
</dbReference>
<proteinExistence type="inferred from homology"/>
<dbReference type="EMBL" id="DRLF01000406">
    <property type="protein sequence ID" value="HEC07534.1"/>
    <property type="molecule type" value="Genomic_DNA"/>
</dbReference>
<evidence type="ECO:0000313" key="4">
    <source>
        <dbReference type="EMBL" id="HEC07534.1"/>
    </source>
</evidence>
<evidence type="ECO:0000259" key="3">
    <source>
        <dbReference type="Pfam" id="PF19295"/>
    </source>
</evidence>
<dbReference type="InterPro" id="IPR011542">
    <property type="entry name" value="SUF_FeS_clus_asmbl_SufD"/>
</dbReference>
<dbReference type="PANTHER" id="PTHR43575:SF1">
    <property type="entry name" value="PROTEIN ABCI7, CHLOROPLASTIC"/>
    <property type="match status" value="1"/>
</dbReference>
<sequence>MNPVATNHWARELVKQSAPAPADWLGELRNKANDQLDSLPLPRRKLEAWRYSRVDALLKQQFTPVVQAPDCTSLSRPESESPYMLVFVDGWFSPALSRIDDLPGEVTLKSIHQALNDGDALLQQYLGTLANAGENLFTALNTALINDGLFLHVPSGVCLEAPVEVFYLNSASEQALLVQPRNLLVLDERSEATVIEHFLGDEDKTYFHNNITEVQLHGDARLSHYRIQDESNGAWHLSNLYLQQGEKSHYHGITLSFGGKWARTDYRSSFSGPQADCDLRGLYVVGDDQLSDFHLDIHHNQPACNSREQFKGLLYGKGRAVFDGRILVDQVAQLTDAQLTNDNLMLTRNAEVDTKPQLEIYADDVKCSHGTTVGQLDPQQIFYLRSRGIEESAATHMLCQGYAQEVIEHIHLGSLREQALKRLQDTLEKLPE</sequence>
<dbReference type="Pfam" id="PF01458">
    <property type="entry name" value="SUFBD_core"/>
    <property type="match status" value="1"/>
</dbReference>
<feature type="domain" description="SUF system FeS cluster assembly SufBD N-terminal" evidence="3">
    <location>
        <begin position="22"/>
        <end position="165"/>
    </location>
</feature>
<comment type="similarity">
    <text evidence="1">Belongs to the iron-sulfur cluster assembly SufBD family.</text>
</comment>